<dbReference type="AlphaFoldDB" id="A0A1K1KLJ9"/>
<dbReference type="EMBL" id="LT630287">
    <property type="protein sequence ID" value="SFV39765.1"/>
    <property type="molecule type" value="Genomic_DNA"/>
</dbReference>
<name>A0A1K1KLJ9_9LACO</name>
<dbReference type="KEGG" id="laca:LAC1533_0345"/>
<protein>
    <submittedName>
        <fullName evidence="1">Uncharacterized protein</fullName>
    </submittedName>
</protein>
<organism evidence="1 2">
    <name type="scientific">Ligilactobacillus acidipiscis</name>
    <dbReference type="NCBI Taxonomy" id="89059"/>
    <lineage>
        <taxon>Bacteria</taxon>
        <taxon>Bacillati</taxon>
        <taxon>Bacillota</taxon>
        <taxon>Bacilli</taxon>
        <taxon>Lactobacillales</taxon>
        <taxon>Lactobacillaceae</taxon>
        <taxon>Ligilactobacillus</taxon>
    </lineage>
</organism>
<proteinExistence type="predicted"/>
<evidence type="ECO:0000313" key="1">
    <source>
        <dbReference type="EMBL" id="SFV39765.1"/>
    </source>
</evidence>
<dbReference type="Proteomes" id="UP000190935">
    <property type="component" value="Chromosome I"/>
</dbReference>
<evidence type="ECO:0000313" key="2">
    <source>
        <dbReference type="Proteomes" id="UP000190935"/>
    </source>
</evidence>
<sequence length="78" mass="9387">MEQVTTCGKHYFLRFDDDNLYYKNKNDEEKTIPLNQTPSIRFLNPSIVKLSATLMAYSYNWSRKLNQLWHNIRWTTIA</sequence>
<reference evidence="2" key="1">
    <citation type="submission" date="2016-11" db="EMBL/GenBank/DDBJ databases">
        <authorList>
            <person name="Papadimitriou K."/>
        </authorList>
    </citation>
    <scope>NUCLEOTIDE SEQUENCE [LARGE SCALE GENOMIC DNA]</scope>
    <source>
        <strain evidence="2">ACA-DC 1533</strain>
    </source>
</reference>
<accession>A0A1K1KLJ9</accession>
<gene>
    <name evidence="1" type="ORF">LAC1533_0345</name>
</gene>